<evidence type="ECO:0000259" key="3">
    <source>
        <dbReference type="Pfam" id="PF00535"/>
    </source>
</evidence>
<gene>
    <name evidence="4" type="ORF">CK797_04975</name>
</gene>
<dbReference type="OrthoDB" id="396512at2"/>
<evidence type="ECO:0000313" key="4">
    <source>
        <dbReference type="EMBL" id="PMB82781.1"/>
    </source>
</evidence>
<organism evidence="4 5">
    <name type="scientific">Limosilactobacillus pontis</name>
    <dbReference type="NCBI Taxonomy" id="35787"/>
    <lineage>
        <taxon>Bacteria</taxon>
        <taxon>Bacillati</taxon>
        <taxon>Bacillota</taxon>
        <taxon>Bacilli</taxon>
        <taxon>Lactobacillales</taxon>
        <taxon>Lactobacillaceae</taxon>
        <taxon>Limosilactobacillus</taxon>
    </lineage>
</organism>
<dbReference type="PANTHER" id="PTHR22916:SF51">
    <property type="entry name" value="GLYCOSYLTRANSFERASE EPSH-RELATED"/>
    <property type="match status" value="1"/>
</dbReference>
<proteinExistence type="predicted"/>
<dbReference type="EMBL" id="PNFV01000004">
    <property type="protein sequence ID" value="PMB82781.1"/>
    <property type="molecule type" value="Genomic_DNA"/>
</dbReference>
<evidence type="ECO:0000256" key="2">
    <source>
        <dbReference type="ARBA" id="ARBA00022679"/>
    </source>
</evidence>
<dbReference type="AlphaFoldDB" id="A0A2J6NN74"/>
<dbReference type="InterPro" id="IPR029044">
    <property type="entry name" value="Nucleotide-diphossugar_trans"/>
</dbReference>
<feature type="domain" description="Glycosyltransferase 2-like" evidence="3">
    <location>
        <begin position="6"/>
        <end position="124"/>
    </location>
</feature>
<comment type="caution">
    <text evidence="4">The sequence shown here is derived from an EMBL/GenBank/DDBJ whole genome shotgun (WGS) entry which is preliminary data.</text>
</comment>
<evidence type="ECO:0000313" key="5">
    <source>
        <dbReference type="Proteomes" id="UP000239920"/>
    </source>
</evidence>
<dbReference type="GO" id="GO:0016757">
    <property type="term" value="F:glycosyltransferase activity"/>
    <property type="evidence" value="ECO:0007669"/>
    <property type="project" value="UniProtKB-KW"/>
</dbReference>
<protein>
    <submittedName>
        <fullName evidence="4">Glycosyltransferase family 2 protein</fullName>
    </submittedName>
</protein>
<dbReference type="PANTHER" id="PTHR22916">
    <property type="entry name" value="GLYCOSYLTRANSFERASE"/>
    <property type="match status" value="1"/>
</dbReference>
<dbReference type="InterPro" id="IPR001173">
    <property type="entry name" value="Glyco_trans_2-like"/>
</dbReference>
<dbReference type="Pfam" id="PF00535">
    <property type="entry name" value="Glycos_transf_2"/>
    <property type="match status" value="1"/>
</dbReference>
<dbReference type="CDD" id="cd00761">
    <property type="entry name" value="Glyco_tranf_GTA_type"/>
    <property type="match status" value="1"/>
</dbReference>
<keyword evidence="1" id="KW-0328">Glycosyltransferase</keyword>
<accession>A0A2J6NN74</accession>
<dbReference type="RefSeq" id="WP_104688656.1">
    <property type="nucleotide sequence ID" value="NZ_JBKTHY010000019.1"/>
</dbReference>
<dbReference type="Proteomes" id="UP000239920">
    <property type="component" value="Unassembled WGS sequence"/>
</dbReference>
<sequence>MDNSISVIVTAYNAEQTINRCIDSLLSQSNVENYQIIVLNDGSSDRTLEKLVSYSENPNVKVVSKENTGASDSRNIGLKLVNTKYVTFADADDYVDDTYLSTMLDQYEKEPKCDLAICGYQKENTDGQVIMIGKGQKGILEQEQALHDILVSYGFEGYLVNKLFKTQVIKEYDLKFDKNVTLSEDLLFCIQYLLKCKKISFNPRPVYHYIRYENSQLHKNQIGAPFNTSAISILDTFDKIQQLIPETYPQVKCAVNARKCWFAVTLWRAIEAAPNRRKVSKKLLQNLRKIAKKYRTDFMQNDVLPPRDKIIYWANWFFPRGLAILWNFAGLHDHS</sequence>
<dbReference type="Gene3D" id="3.90.550.10">
    <property type="entry name" value="Spore Coat Polysaccharide Biosynthesis Protein SpsA, Chain A"/>
    <property type="match status" value="1"/>
</dbReference>
<name>A0A2J6NN74_9LACO</name>
<keyword evidence="2 4" id="KW-0808">Transferase</keyword>
<reference evidence="4 5" key="1">
    <citation type="submission" date="2017-09" db="EMBL/GenBank/DDBJ databases">
        <title>Bacterial strain isolated from the female urinary microbiota.</title>
        <authorList>
            <person name="Thomas-White K."/>
            <person name="Kumar N."/>
            <person name="Forster S."/>
            <person name="Putonti C."/>
            <person name="Lawley T."/>
            <person name="Wolfe A.J."/>
        </authorList>
    </citation>
    <scope>NUCLEOTIDE SEQUENCE [LARGE SCALE GENOMIC DNA]</scope>
    <source>
        <strain evidence="4 5">UMB0683</strain>
    </source>
</reference>
<dbReference type="SUPFAM" id="SSF53448">
    <property type="entry name" value="Nucleotide-diphospho-sugar transferases"/>
    <property type="match status" value="1"/>
</dbReference>
<evidence type="ECO:0000256" key="1">
    <source>
        <dbReference type="ARBA" id="ARBA00022676"/>
    </source>
</evidence>